<feature type="region of interest" description="Disordered" evidence="5">
    <location>
        <begin position="46"/>
        <end position="78"/>
    </location>
</feature>
<dbReference type="GO" id="GO:0000976">
    <property type="term" value="F:transcription cis-regulatory region binding"/>
    <property type="evidence" value="ECO:0007669"/>
    <property type="project" value="TreeGrafter"/>
</dbReference>
<protein>
    <submittedName>
        <fullName evidence="7">Transcriptional regulator</fullName>
    </submittedName>
</protein>
<evidence type="ECO:0000256" key="4">
    <source>
        <dbReference type="ARBA" id="ARBA00023125"/>
    </source>
</evidence>
<evidence type="ECO:0000256" key="2">
    <source>
        <dbReference type="ARBA" id="ARBA00010610"/>
    </source>
</evidence>
<dbReference type="PANTHER" id="PTHR38097:SF2">
    <property type="entry name" value="DNA-BINDING PROTEIN STPA"/>
    <property type="match status" value="1"/>
</dbReference>
<dbReference type="RefSeq" id="WP_108950978.1">
    <property type="nucleotide sequence ID" value="NZ_CP022187.1"/>
</dbReference>
<dbReference type="GO" id="GO:0003681">
    <property type="term" value="F:bent DNA binding"/>
    <property type="evidence" value="ECO:0007669"/>
    <property type="project" value="TreeGrafter"/>
</dbReference>
<sequence length="119" mass="13177">MELGNLSLTELRRLQSKVETEIRRRSDTARRDLIKRMQKMAAEQGLSLDDVLGTSSPEKGAAKPAKAAKAPKAKKPAKVSVIKYRNPANPDQGWSGRGRKPQWALDWLAQGKSIEELAV</sequence>
<comment type="subcellular location">
    <subcellularLocation>
        <location evidence="1">Cytoplasm</location>
        <location evidence="1">Nucleoid</location>
    </subcellularLocation>
</comment>
<dbReference type="GO" id="GO:0009295">
    <property type="term" value="C:nucleoid"/>
    <property type="evidence" value="ECO:0007669"/>
    <property type="project" value="UniProtKB-SubCell"/>
</dbReference>
<dbReference type="EMBL" id="CP022187">
    <property type="protein sequence ID" value="AWI77280.1"/>
    <property type="molecule type" value="Genomic_DNA"/>
</dbReference>
<evidence type="ECO:0000313" key="8">
    <source>
        <dbReference type="Proteomes" id="UP000244930"/>
    </source>
</evidence>
<keyword evidence="3" id="KW-0963">Cytoplasm</keyword>
<evidence type="ECO:0000256" key="1">
    <source>
        <dbReference type="ARBA" id="ARBA00004453"/>
    </source>
</evidence>
<dbReference type="GO" id="GO:0005829">
    <property type="term" value="C:cytosol"/>
    <property type="evidence" value="ECO:0007669"/>
    <property type="project" value="TreeGrafter"/>
</dbReference>
<evidence type="ECO:0000256" key="5">
    <source>
        <dbReference type="SAM" id="MobiDB-lite"/>
    </source>
</evidence>
<dbReference type="SUPFAM" id="SSF81273">
    <property type="entry name" value="H-NS histone-like proteins"/>
    <property type="match status" value="1"/>
</dbReference>
<comment type="similarity">
    <text evidence="2">Belongs to the histone-like protein H-NS family.</text>
</comment>
<feature type="domain" description="DNA-binding protein H-NS-like C-terminal" evidence="6">
    <location>
        <begin position="71"/>
        <end position="119"/>
    </location>
</feature>
<dbReference type="PANTHER" id="PTHR38097">
    <property type="match status" value="1"/>
</dbReference>
<evidence type="ECO:0000256" key="3">
    <source>
        <dbReference type="ARBA" id="ARBA00022490"/>
    </source>
</evidence>
<dbReference type="GO" id="GO:0001217">
    <property type="term" value="F:DNA-binding transcription repressor activity"/>
    <property type="evidence" value="ECO:0007669"/>
    <property type="project" value="TreeGrafter"/>
</dbReference>
<name>A0A2U8GV34_9RHOO</name>
<evidence type="ECO:0000259" key="6">
    <source>
        <dbReference type="SMART" id="SM00528"/>
    </source>
</evidence>
<dbReference type="KEGG" id="acom:CEW83_20265"/>
<gene>
    <name evidence="7" type="ORF">CEW83_20265</name>
</gene>
<reference evidence="7 8" key="1">
    <citation type="submission" date="2017-06" db="EMBL/GenBank/DDBJ databases">
        <title>Azoarcus.</title>
        <authorList>
            <person name="Woo J.-H."/>
            <person name="Kim H.-S."/>
        </authorList>
    </citation>
    <scope>NUCLEOTIDE SEQUENCE [LARGE SCALE GENOMIC DNA]</scope>
    <source>
        <strain evidence="7 8">TSPY31</strain>
    </source>
</reference>
<dbReference type="GO" id="GO:0003680">
    <property type="term" value="F:minor groove of adenine-thymine-rich DNA binding"/>
    <property type="evidence" value="ECO:0007669"/>
    <property type="project" value="TreeGrafter"/>
</dbReference>
<dbReference type="Pfam" id="PF00816">
    <property type="entry name" value="Histone_HNS"/>
    <property type="match status" value="1"/>
</dbReference>
<proteinExistence type="inferred from homology"/>
<dbReference type="SMART" id="SM00528">
    <property type="entry name" value="HNS"/>
    <property type="match status" value="1"/>
</dbReference>
<dbReference type="Proteomes" id="UP000244930">
    <property type="component" value="Chromosome"/>
</dbReference>
<accession>A0A2U8GV34</accession>
<dbReference type="AlphaFoldDB" id="A0A2U8GV34"/>
<dbReference type="InterPro" id="IPR037150">
    <property type="entry name" value="H-NS_C_dom_sf"/>
</dbReference>
<organism evidence="7 8">
    <name type="scientific">Parazoarcus communis</name>
    <dbReference type="NCBI Taxonomy" id="41977"/>
    <lineage>
        <taxon>Bacteria</taxon>
        <taxon>Pseudomonadati</taxon>
        <taxon>Pseudomonadota</taxon>
        <taxon>Betaproteobacteria</taxon>
        <taxon>Rhodocyclales</taxon>
        <taxon>Zoogloeaceae</taxon>
        <taxon>Parazoarcus</taxon>
    </lineage>
</organism>
<evidence type="ECO:0000313" key="7">
    <source>
        <dbReference type="EMBL" id="AWI77280.1"/>
    </source>
</evidence>
<keyword evidence="8" id="KW-1185">Reference proteome</keyword>
<dbReference type="Gene3D" id="4.10.430.10">
    <property type="entry name" value="Histone-like protein H-NS, C-terminal domain"/>
    <property type="match status" value="1"/>
</dbReference>
<dbReference type="InterPro" id="IPR027444">
    <property type="entry name" value="H-NS_C_dom"/>
</dbReference>
<keyword evidence="4" id="KW-0238">DNA-binding</keyword>
<dbReference type="GO" id="GO:0032993">
    <property type="term" value="C:protein-DNA complex"/>
    <property type="evidence" value="ECO:0007669"/>
    <property type="project" value="TreeGrafter"/>
</dbReference>